<accession>A0A9D1NWZ6</accession>
<dbReference type="GO" id="GO:0002953">
    <property type="term" value="F:5'-deoxynucleotidase activity"/>
    <property type="evidence" value="ECO:0007669"/>
    <property type="project" value="InterPro"/>
</dbReference>
<dbReference type="SUPFAM" id="SSF109604">
    <property type="entry name" value="HD-domain/PDEase-like"/>
    <property type="match status" value="1"/>
</dbReference>
<name>A0A9D1NWZ6_9FIRM</name>
<dbReference type="InterPro" id="IPR039356">
    <property type="entry name" value="YfbR/HDDC2"/>
</dbReference>
<dbReference type="PANTHER" id="PTHR11845">
    <property type="entry name" value="5'-DEOXYNUCLEOTIDASE HDDC2"/>
    <property type="match status" value="1"/>
</dbReference>
<dbReference type="PANTHER" id="PTHR11845:SF13">
    <property type="entry name" value="5'-DEOXYNUCLEOTIDASE HDDC2"/>
    <property type="match status" value="1"/>
</dbReference>
<protein>
    <submittedName>
        <fullName evidence="4">HD domain-containing protein</fullName>
    </submittedName>
</protein>
<sequence length="196" mass="22950">MNERLKKQKEFLLEVDKMKQIYRQTHIRGGSRQENDAEHSWHLALMAFLLEEYANEPVDITRVMKMVLIHDLVEVDAGDTYAYDTAGNATKRQREEAAADRIFGILPEDQGKMLRQLWEEFEAYETPEARFAHVMDNFQPMTLNDDNGGGDWKRHQVKKSQILKRNEKTSSGSREIWSCMEEMIQENIEKGNIIDE</sequence>
<dbReference type="Proteomes" id="UP000886723">
    <property type="component" value="Unassembled WGS sequence"/>
</dbReference>
<evidence type="ECO:0000256" key="2">
    <source>
        <dbReference type="ARBA" id="ARBA00022801"/>
    </source>
</evidence>
<keyword evidence="2" id="KW-0378">Hydrolase</keyword>
<dbReference type="AlphaFoldDB" id="A0A9D1NWZ6"/>
<reference evidence="4" key="1">
    <citation type="submission" date="2020-10" db="EMBL/GenBank/DDBJ databases">
        <authorList>
            <person name="Gilroy R."/>
        </authorList>
    </citation>
    <scope>NUCLEOTIDE SEQUENCE</scope>
    <source>
        <strain evidence="4">ChiBcec2-4451</strain>
    </source>
</reference>
<dbReference type="Pfam" id="PF13023">
    <property type="entry name" value="HD_3"/>
    <property type="match status" value="1"/>
</dbReference>
<dbReference type="InterPro" id="IPR006674">
    <property type="entry name" value="HD_domain"/>
</dbReference>
<evidence type="ECO:0000313" key="5">
    <source>
        <dbReference type="Proteomes" id="UP000886723"/>
    </source>
</evidence>
<dbReference type="GO" id="GO:0005737">
    <property type="term" value="C:cytoplasm"/>
    <property type="evidence" value="ECO:0007669"/>
    <property type="project" value="TreeGrafter"/>
</dbReference>
<organism evidence="4 5">
    <name type="scientific">Candidatus Pullilachnospira stercoravium</name>
    <dbReference type="NCBI Taxonomy" id="2840913"/>
    <lineage>
        <taxon>Bacteria</taxon>
        <taxon>Bacillati</taxon>
        <taxon>Bacillota</taxon>
        <taxon>Clostridia</taxon>
        <taxon>Lachnospirales</taxon>
        <taxon>Lachnospiraceae</taxon>
        <taxon>Lachnospiraceae incertae sedis</taxon>
        <taxon>Candidatus Pullilachnospira</taxon>
    </lineage>
</organism>
<reference evidence="4" key="2">
    <citation type="journal article" date="2021" name="PeerJ">
        <title>Extensive microbial diversity within the chicken gut microbiome revealed by metagenomics and culture.</title>
        <authorList>
            <person name="Gilroy R."/>
            <person name="Ravi A."/>
            <person name="Getino M."/>
            <person name="Pursley I."/>
            <person name="Horton D.L."/>
            <person name="Alikhan N.F."/>
            <person name="Baker D."/>
            <person name="Gharbi K."/>
            <person name="Hall N."/>
            <person name="Watson M."/>
            <person name="Adriaenssens E.M."/>
            <person name="Foster-Nyarko E."/>
            <person name="Jarju S."/>
            <person name="Secka A."/>
            <person name="Antonio M."/>
            <person name="Oren A."/>
            <person name="Chaudhuri R.R."/>
            <person name="La Ragione R."/>
            <person name="Hildebrand F."/>
            <person name="Pallen M.J."/>
        </authorList>
    </citation>
    <scope>NUCLEOTIDE SEQUENCE</scope>
    <source>
        <strain evidence="4">ChiBcec2-4451</strain>
    </source>
</reference>
<feature type="domain" description="HD" evidence="3">
    <location>
        <begin position="15"/>
        <end position="177"/>
    </location>
</feature>
<comment type="caution">
    <text evidence="4">The sequence shown here is derived from an EMBL/GenBank/DDBJ whole genome shotgun (WGS) entry which is preliminary data.</text>
</comment>
<evidence type="ECO:0000256" key="1">
    <source>
        <dbReference type="ARBA" id="ARBA00022723"/>
    </source>
</evidence>
<evidence type="ECO:0000259" key="3">
    <source>
        <dbReference type="Pfam" id="PF13023"/>
    </source>
</evidence>
<dbReference type="Gene3D" id="1.10.3210.10">
    <property type="entry name" value="Hypothetical protein af1432"/>
    <property type="match status" value="1"/>
</dbReference>
<dbReference type="GO" id="GO:0046872">
    <property type="term" value="F:metal ion binding"/>
    <property type="evidence" value="ECO:0007669"/>
    <property type="project" value="UniProtKB-KW"/>
</dbReference>
<gene>
    <name evidence="4" type="ORF">IAA63_10635</name>
</gene>
<keyword evidence="1" id="KW-0479">Metal-binding</keyword>
<evidence type="ECO:0000313" key="4">
    <source>
        <dbReference type="EMBL" id="HIV13580.1"/>
    </source>
</evidence>
<dbReference type="EMBL" id="DVON01000224">
    <property type="protein sequence ID" value="HIV13580.1"/>
    <property type="molecule type" value="Genomic_DNA"/>
</dbReference>
<proteinExistence type="predicted"/>